<dbReference type="Proteomes" id="UP000789706">
    <property type="component" value="Unassembled WGS sequence"/>
</dbReference>
<keyword evidence="3" id="KW-1185">Reference proteome</keyword>
<dbReference type="AlphaFoldDB" id="A0A9N9HBS6"/>
<feature type="non-terminal residue" evidence="2">
    <location>
        <position position="1"/>
    </location>
</feature>
<evidence type="ECO:0000259" key="1">
    <source>
        <dbReference type="Pfam" id="PF14737"/>
    </source>
</evidence>
<proteinExistence type="predicted"/>
<evidence type="ECO:0000313" key="3">
    <source>
        <dbReference type="Proteomes" id="UP000789706"/>
    </source>
</evidence>
<feature type="non-terminal residue" evidence="2">
    <location>
        <position position="234"/>
    </location>
</feature>
<gene>
    <name evidence="2" type="ORF">DEBURN_LOCUS11789</name>
</gene>
<comment type="caution">
    <text evidence="2">The sequence shown here is derived from an EMBL/GenBank/DDBJ whole genome shotgun (WGS) entry which is preliminary data.</text>
</comment>
<evidence type="ECO:0000313" key="2">
    <source>
        <dbReference type="EMBL" id="CAG8661978.1"/>
    </source>
</evidence>
<name>A0A9N9HBS6_9GLOM</name>
<dbReference type="InterPro" id="IPR027974">
    <property type="entry name" value="DUF4470"/>
</dbReference>
<feature type="domain" description="DUF4470" evidence="1">
    <location>
        <begin position="79"/>
        <end position="189"/>
    </location>
</feature>
<organism evidence="2 3">
    <name type="scientific">Diversispora eburnea</name>
    <dbReference type="NCBI Taxonomy" id="1213867"/>
    <lineage>
        <taxon>Eukaryota</taxon>
        <taxon>Fungi</taxon>
        <taxon>Fungi incertae sedis</taxon>
        <taxon>Mucoromycota</taxon>
        <taxon>Glomeromycotina</taxon>
        <taxon>Glomeromycetes</taxon>
        <taxon>Diversisporales</taxon>
        <taxon>Diversisporaceae</taxon>
        <taxon>Diversispora</taxon>
    </lineage>
</organism>
<sequence>NNHIYSNTKQNISEAFEELKKYKFLPQNFQMRKPITTPVKMVNNKIGSSDEKTFVDFNVSSNRCGTHLFYEKLPSLYAIGNTFGLNLLKDFNFNNLLTQSDHSQISPSSKEISIFLGGIGDIRNLTETVHGFMKSLEHLTLGKNNRIDLLFVINDFNPTVIARDLVLLEMIYRLPDPYFNSNSNSNYFTSITSELSQSSKIYSKWNKYFVNGVTHILSVWAEKIIPSDTYQRLI</sequence>
<dbReference type="EMBL" id="CAJVPK010008613">
    <property type="protein sequence ID" value="CAG8661978.1"/>
    <property type="molecule type" value="Genomic_DNA"/>
</dbReference>
<protein>
    <submittedName>
        <fullName evidence="2">1131_t:CDS:1</fullName>
    </submittedName>
</protein>
<accession>A0A9N9HBS6</accession>
<reference evidence="2" key="1">
    <citation type="submission" date="2021-06" db="EMBL/GenBank/DDBJ databases">
        <authorList>
            <person name="Kallberg Y."/>
            <person name="Tangrot J."/>
            <person name="Rosling A."/>
        </authorList>
    </citation>
    <scope>NUCLEOTIDE SEQUENCE</scope>
    <source>
        <strain evidence="2">AZ414A</strain>
    </source>
</reference>
<dbReference type="Pfam" id="PF14737">
    <property type="entry name" value="DUF4470"/>
    <property type="match status" value="1"/>
</dbReference>
<dbReference type="OrthoDB" id="2423701at2759"/>